<feature type="region of interest" description="Disordered" evidence="1">
    <location>
        <begin position="1"/>
        <end position="115"/>
    </location>
</feature>
<proteinExistence type="predicted"/>
<reference evidence="2" key="1">
    <citation type="journal article" date="2021" name="Nat. Commun.">
        <title>Genetic determinants of endophytism in the Arabidopsis root mycobiome.</title>
        <authorList>
            <person name="Mesny F."/>
            <person name="Miyauchi S."/>
            <person name="Thiergart T."/>
            <person name="Pickel B."/>
            <person name="Atanasova L."/>
            <person name="Karlsson M."/>
            <person name="Huettel B."/>
            <person name="Barry K.W."/>
            <person name="Haridas S."/>
            <person name="Chen C."/>
            <person name="Bauer D."/>
            <person name="Andreopoulos W."/>
            <person name="Pangilinan J."/>
            <person name="LaButti K."/>
            <person name="Riley R."/>
            <person name="Lipzen A."/>
            <person name="Clum A."/>
            <person name="Drula E."/>
            <person name="Henrissat B."/>
            <person name="Kohler A."/>
            <person name="Grigoriev I.V."/>
            <person name="Martin F.M."/>
            <person name="Hacquard S."/>
        </authorList>
    </citation>
    <scope>NUCLEOTIDE SEQUENCE</scope>
    <source>
        <strain evidence="2">MPI-CAGE-CH-0243</strain>
    </source>
</reference>
<dbReference type="GO" id="GO:0003714">
    <property type="term" value="F:transcription corepressor activity"/>
    <property type="evidence" value="ECO:0007669"/>
    <property type="project" value="InterPro"/>
</dbReference>
<feature type="region of interest" description="Disordered" evidence="1">
    <location>
        <begin position="155"/>
        <end position="185"/>
    </location>
</feature>
<feature type="compositionally biased region" description="Basic and acidic residues" evidence="1">
    <location>
        <begin position="545"/>
        <end position="570"/>
    </location>
</feature>
<feature type="compositionally biased region" description="Low complexity" evidence="1">
    <location>
        <begin position="1"/>
        <end position="13"/>
    </location>
</feature>
<keyword evidence="3" id="KW-1185">Reference proteome</keyword>
<dbReference type="PANTHER" id="PTHR38406:SF1">
    <property type="entry name" value="TRANSCRIPTIONAL REPRESSOR OPI1"/>
    <property type="match status" value="1"/>
</dbReference>
<gene>
    <name evidence="2" type="ORF">B0J11DRAFT_547086</name>
</gene>
<feature type="compositionally biased region" description="Polar residues" evidence="1">
    <location>
        <begin position="290"/>
        <end position="304"/>
    </location>
</feature>
<dbReference type="InterPro" id="IPR013927">
    <property type="entry name" value="TF_Opi1_Ccg-8"/>
</dbReference>
<dbReference type="Proteomes" id="UP000700596">
    <property type="component" value="Unassembled WGS sequence"/>
</dbReference>
<evidence type="ECO:0000313" key="2">
    <source>
        <dbReference type="EMBL" id="KAH7135030.1"/>
    </source>
</evidence>
<name>A0A9P9EAY8_9PLEO</name>
<dbReference type="GO" id="GO:0005634">
    <property type="term" value="C:nucleus"/>
    <property type="evidence" value="ECO:0007669"/>
    <property type="project" value="TreeGrafter"/>
</dbReference>
<dbReference type="GO" id="GO:0030968">
    <property type="term" value="P:endoplasmic reticulum unfolded protein response"/>
    <property type="evidence" value="ECO:0007669"/>
    <property type="project" value="TreeGrafter"/>
</dbReference>
<comment type="caution">
    <text evidence="2">The sequence shown here is derived from an EMBL/GenBank/DDBJ whole genome shotgun (WGS) entry which is preliminary data.</text>
</comment>
<dbReference type="GO" id="GO:0008654">
    <property type="term" value="P:phospholipid biosynthetic process"/>
    <property type="evidence" value="ECO:0007669"/>
    <property type="project" value="TreeGrafter"/>
</dbReference>
<dbReference type="AlphaFoldDB" id="A0A9P9EAY8"/>
<feature type="compositionally biased region" description="Polar residues" evidence="1">
    <location>
        <begin position="70"/>
        <end position="81"/>
    </location>
</feature>
<dbReference type="PANTHER" id="PTHR38406">
    <property type="entry name" value="TRANSCRIPTIONAL REPRESSOR OPI1"/>
    <property type="match status" value="1"/>
</dbReference>
<feature type="region of interest" description="Disordered" evidence="1">
    <location>
        <begin position="541"/>
        <end position="584"/>
    </location>
</feature>
<feature type="compositionally biased region" description="Polar residues" evidence="1">
    <location>
        <begin position="162"/>
        <end position="178"/>
    </location>
</feature>
<feature type="compositionally biased region" description="Gly residues" evidence="1">
    <location>
        <begin position="575"/>
        <end position="584"/>
    </location>
</feature>
<evidence type="ECO:0000313" key="3">
    <source>
        <dbReference type="Proteomes" id="UP000700596"/>
    </source>
</evidence>
<dbReference type="OrthoDB" id="2441642at2759"/>
<dbReference type="GO" id="GO:0006357">
    <property type="term" value="P:regulation of transcription by RNA polymerase II"/>
    <property type="evidence" value="ECO:0007669"/>
    <property type="project" value="TreeGrafter"/>
</dbReference>
<organism evidence="2 3">
    <name type="scientific">Dendryphion nanum</name>
    <dbReference type="NCBI Taxonomy" id="256645"/>
    <lineage>
        <taxon>Eukaryota</taxon>
        <taxon>Fungi</taxon>
        <taxon>Dikarya</taxon>
        <taxon>Ascomycota</taxon>
        <taxon>Pezizomycotina</taxon>
        <taxon>Dothideomycetes</taxon>
        <taxon>Pleosporomycetidae</taxon>
        <taxon>Pleosporales</taxon>
        <taxon>Torulaceae</taxon>
        <taxon>Dendryphion</taxon>
    </lineage>
</organism>
<dbReference type="GO" id="GO:0005783">
    <property type="term" value="C:endoplasmic reticulum"/>
    <property type="evidence" value="ECO:0007669"/>
    <property type="project" value="TreeGrafter"/>
</dbReference>
<accession>A0A9P9EAY8</accession>
<dbReference type="EMBL" id="JAGMWT010000002">
    <property type="protein sequence ID" value="KAH7135030.1"/>
    <property type="molecule type" value="Genomic_DNA"/>
</dbReference>
<sequence>MSSQQQQQQQQEQRPPPPAYAQHEPESLYLPSVPTHALPSHHNDRLPGIRSLDLPNSAHGARFAPDLSPKNASHSSTSHGSLNELPTLPPLSSATFPRVPDSLPRHTTEMDIGSPMDTASVVSMQDDVARRRELSVLSMDDPDVRLAAEALSGLGNPDFVRSPTSRSLTLPRDSSSGSGPEEPLLSLITSNHPWLGGTINGSISAYNATKGFSPRFVKYGAELIERNIGSPMVNSVSSVSRRTGVDKSLRRYLGEGHRRPSDLEQGDTDAARKRQRRTSPASDAMDTDEGVSSRTRGQSHSSYAETLPAYDDHRSPQYEENASVVVVVDPATGKEVESRSSTPQDRRVNWSTQLIMTTSGLGVALSDKSLRSLKMCLKLLRSATKHIDDVMHALKLLLEDYEAALHSRRQSHGSTDIDTKMDIIESEEDDRVRELATRMKSLSDDIWKTLKSVVQSVSYYTGGALPQNASQVVRTQLMSVPTRWQTAQRSVAGGETAERGEEALGANRMLAFAKEGLNMMGEITKVVDGTIQSAETWLQRIGRKTPQESEPRTQQASEEKGGAEKEERKLVSLSFGGGGGGCCS</sequence>
<protein>
    <submittedName>
        <fullName evidence="2">Clock-controlled protein 8</fullName>
    </submittedName>
</protein>
<feature type="region of interest" description="Disordered" evidence="1">
    <location>
        <begin position="234"/>
        <end position="304"/>
    </location>
</feature>
<evidence type="ECO:0000256" key="1">
    <source>
        <dbReference type="SAM" id="MobiDB-lite"/>
    </source>
</evidence>
<feature type="compositionally biased region" description="Basic and acidic residues" evidence="1">
    <location>
        <begin position="243"/>
        <end position="262"/>
    </location>
</feature>
<dbReference type="Pfam" id="PF08618">
    <property type="entry name" value="Opi1"/>
    <property type="match status" value="1"/>
</dbReference>